<name>A0A179F8Z0_METCM</name>
<accession>A0A179F8Z0</accession>
<dbReference type="OrthoDB" id="10385767at2759"/>
<comment type="caution">
    <text evidence="1">The sequence shown here is derived from an EMBL/GenBank/DDBJ whole genome shotgun (WGS) entry which is preliminary data.</text>
</comment>
<dbReference type="AlphaFoldDB" id="A0A179F8Z0"/>
<proteinExistence type="predicted"/>
<evidence type="ECO:0000313" key="2">
    <source>
        <dbReference type="Proteomes" id="UP000078397"/>
    </source>
</evidence>
<sequence>MPGSSKVVRHRAVRCSGNATFASSSGSLRDQLPTLELQKSQHSLLSEGVRFLELECLGIRQGSINLSASLLKDRDVLASARAKIDGVASNLRSVEYVRIRRQITGTLRDIMQDLGAASSSGVGDKKVLARAVVIVRQIEMNTPKCSRY</sequence>
<evidence type="ECO:0000313" key="1">
    <source>
        <dbReference type="EMBL" id="OAQ61847.1"/>
    </source>
</evidence>
<gene>
    <name evidence="1" type="ORF">VFPPC_07424</name>
</gene>
<dbReference type="EMBL" id="LSBJ02000007">
    <property type="protein sequence ID" value="OAQ61847.1"/>
    <property type="molecule type" value="Genomic_DNA"/>
</dbReference>
<protein>
    <submittedName>
        <fullName evidence="1">Uncharacterized protein</fullName>
    </submittedName>
</protein>
<dbReference type="RefSeq" id="XP_018139551.1">
    <property type="nucleotide sequence ID" value="XM_018286283.1"/>
</dbReference>
<dbReference type="Proteomes" id="UP000078397">
    <property type="component" value="Unassembled WGS sequence"/>
</dbReference>
<dbReference type="KEGG" id="pchm:VFPPC_07424"/>
<dbReference type="GeneID" id="28850277"/>
<keyword evidence="2" id="KW-1185">Reference proteome</keyword>
<reference evidence="1 2" key="1">
    <citation type="journal article" date="2016" name="PLoS Pathog.">
        <title>Biosynthesis of antibiotic leucinostatins in bio-control fungus Purpureocillium lilacinum and their inhibition on phytophthora revealed by genome mining.</title>
        <authorList>
            <person name="Wang G."/>
            <person name="Liu Z."/>
            <person name="Lin R."/>
            <person name="Li E."/>
            <person name="Mao Z."/>
            <person name="Ling J."/>
            <person name="Yang Y."/>
            <person name="Yin W.B."/>
            <person name="Xie B."/>
        </authorList>
    </citation>
    <scope>NUCLEOTIDE SEQUENCE [LARGE SCALE GENOMIC DNA]</scope>
    <source>
        <strain evidence="1">170</strain>
    </source>
</reference>
<organism evidence="1 2">
    <name type="scientific">Pochonia chlamydosporia 170</name>
    <dbReference type="NCBI Taxonomy" id="1380566"/>
    <lineage>
        <taxon>Eukaryota</taxon>
        <taxon>Fungi</taxon>
        <taxon>Dikarya</taxon>
        <taxon>Ascomycota</taxon>
        <taxon>Pezizomycotina</taxon>
        <taxon>Sordariomycetes</taxon>
        <taxon>Hypocreomycetidae</taxon>
        <taxon>Hypocreales</taxon>
        <taxon>Clavicipitaceae</taxon>
        <taxon>Pochonia</taxon>
    </lineage>
</organism>